<dbReference type="RefSeq" id="WP_188738691.1">
    <property type="nucleotide sequence ID" value="NZ_BMLW01000027.1"/>
</dbReference>
<dbReference type="Proteomes" id="UP000641206">
    <property type="component" value="Unassembled WGS sequence"/>
</dbReference>
<reference evidence="2" key="1">
    <citation type="journal article" date="2019" name="Int. J. Syst. Evol. Microbiol.">
        <title>The Global Catalogue of Microorganisms (GCM) 10K type strain sequencing project: providing services to taxonomists for standard genome sequencing and annotation.</title>
        <authorList>
            <consortium name="The Broad Institute Genomics Platform"/>
            <consortium name="The Broad Institute Genome Sequencing Center for Infectious Disease"/>
            <person name="Wu L."/>
            <person name="Ma J."/>
        </authorList>
    </citation>
    <scope>NUCLEOTIDE SEQUENCE [LARGE SCALE GENOMIC DNA]</scope>
    <source>
        <strain evidence="2">CGMCC 1.7693</strain>
    </source>
</reference>
<evidence type="ECO:0000313" key="2">
    <source>
        <dbReference type="Proteomes" id="UP000641206"/>
    </source>
</evidence>
<dbReference type="EMBL" id="BMLW01000027">
    <property type="protein sequence ID" value="GGP17200.1"/>
    <property type="molecule type" value="Genomic_DNA"/>
</dbReference>
<evidence type="ECO:0000313" key="1">
    <source>
        <dbReference type="EMBL" id="GGP17200.1"/>
    </source>
</evidence>
<proteinExistence type="predicted"/>
<sequence length="55" mass="6589">MKITSLEEKRKQKDMEEMIMLPVYESIHLNKEGELIGKLVDYKKIPKYYLLDEGE</sequence>
<accession>A0ABQ2P3E8</accession>
<organism evidence="1 2">
    <name type="scientific">Oceanobacillus neutriphilus</name>
    <dbReference type="NCBI Taxonomy" id="531815"/>
    <lineage>
        <taxon>Bacteria</taxon>
        <taxon>Bacillati</taxon>
        <taxon>Bacillota</taxon>
        <taxon>Bacilli</taxon>
        <taxon>Bacillales</taxon>
        <taxon>Bacillaceae</taxon>
        <taxon>Oceanobacillus</taxon>
    </lineage>
</organism>
<comment type="caution">
    <text evidence="1">The sequence shown here is derived from an EMBL/GenBank/DDBJ whole genome shotgun (WGS) entry which is preliminary data.</text>
</comment>
<name>A0ABQ2P3E8_9BACI</name>
<gene>
    <name evidence="1" type="ORF">GCM10011346_52180</name>
</gene>
<protein>
    <submittedName>
        <fullName evidence="1">Uncharacterized protein</fullName>
    </submittedName>
</protein>
<keyword evidence="2" id="KW-1185">Reference proteome</keyword>